<reference evidence="2 3" key="1">
    <citation type="submission" date="2017-11" db="EMBL/GenBank/DDBJ databases">
        <title>The genome of Rhizophagus clarus HR1 reveals common genetic basis of auxotrophy among arbuscular mycorrhizal fungi.</title>
        <authorList>
            <person name="Kobayashi Y."/>
        </authorList>
    </citation>
    <scope>NUCLEOTIDE SEQUENCE [LARGE SCALE GENOMIC DNA]</scope>
    <source>
        <strain evidence="2 3">HR1</strain>
    </source>
</reference>
<feature type="domain" description="Tc1-like transposase DDE" evidence="1">
    <location>
        <begin position="28"/>
        <end position="151"/>
    </location>
</feature>
<comment type="caution">
    <text evidence="2">The sequence shown here is derived from an EMBL/GenBank/DDBJ whole genome shotgun (WGS) entry which is preliminary data.</text>
</comment>
<dbReference type="GO" id="GO:0003676">
    <property type="term" value="F:nucleic acid binding"/>
    <property type="evidence" value="ECO:0007669"/>
    <property type="project" value="InterPro"/>
</dbReference>
<dbReference type="InterPro" id="IPR038717">
    <property type="entry name" value="Tc1-like_DDE_dom"/>
</dbReference>
<protein>
    <recommendedName>
        <fullName evidence="1">Tc1-like transposase DDE domain-containing protein</fullName>
    </recommendedName>
</protein>
<evidence type="ECO:0000259" key="1">
    <source>
        <dbReference type="Pfam" id="PF13358"/>
    </source>
</evidence>
<accession>A0A2Z6RC16</accession>
<organism evidence="2 3">
    <name type="scientific">Rhizophagus clarus</name>
    <dbReference type="NCBI Taxonomy" id="94130"/>
    <lineage>
        <taxon>Eukaryota</taxon>
        <taxon>Fungi</taxon>
        <taxon>Fungi incertae sedis</taxon>
        <taxon>Mucoromycota</taxon>
        <taxon>Glomeromycotina</taxon>
        <taxon>Glomeromycetes</taxon>
        <taxon>Glomerales</taxon>
        <taxon>Glomeraceae</taxon>
        <taxon>Rhizophagus</taxon>
    </lineage>
</organism>
<evidence type="ECO:0000313" key="3">
    <source>
        <dbReference type="Proteomes" id="UP000247702"/>
    </source>
</evidence>
<dbReference type="PANTHER" id="PTHR46564:SF1">
    <property type="entry name" value="TRANSPOSASE"/>
    <property type="match status" value="1"/>
</dbReference>
<gene>
    <name evidence="2" type="ORF">RclHR1_32620001</name>
</gene>
<feature type="non-terminal residue" evidence="2">
    <location>
        <position position="1"/>
    </location>
</feature>
<dbReference type="PANTHER" id="PTHR46564">
    <property type="entry name" value="TRANSPOSASE"/>
    <property type="match status" value="1"/>
</dbReference>
<dbReference type="Proteomes" id="UP000247702">
    <property type="component" value="Unassembled WGS sequence"/>
</dbReference>
<dbReference type="Gene3D" id="3.30.420.10">
    <property type="entry name" value="Ribonuclease H-like superfamily/Ribonuclease H"/>
    <property type="match status" value="1"/>
</dbReference>
<evidence type="ECO:0000313" key="2">
    <source>
        <dbReference type="EMBL" id="GBB98562.1"/>
    </source>
</evidence>
<name>A0A2Z6RC16_9GLOM</name>
<dbReference type="Pfam" id="PF13358">
    <property type="entry name" value="DDE_3"/>
    <property type="match status" value="1"/>
</dbReference>
<keyword evidence="3" id="KW-1185">Reference proteome</keyword>
<dbReference type="EMBL" id="BEXD01002516">
    <property type="protein sequence ID" value="GBB98562.1"/>
    <property type="molecule type" value="Genomic_DNA"/>
</dbReference>
<sequence>LHQAACERNELLRSIFIAKVGRDYKPEQLIFLDKVSKDECTLFRRYGYSLKNTFAIKKNVFMRKIRYTILPALSLQGIIAIDIMEGSCTKDKFKEFVILNVVSQMNSYPAEQNVFVFDNTRIHHDQDLIEYIKAFRGRVEFIPSYFPDFNPPLKLIFLL</sequence>
<proteinExistence type="predicted"/>
<dbReference type="InterPro" id="IPR036397">
    <property type="entry name" value="RNaseH_sf"/>
</dbReference>
<dbReference type="AlphaFoldDB" id="A0A2Z6RC16"/>